<feature type="signal peptide" evidence="1">
    <location>
        <begin position="1"/>
        <end position="20"/>
    </location>
</feature>
<evidence type="ECO:0000313" key="5">
    <source>
        <dbReference type="EMBL" id="CAF5178230.1"/>
    </source>
</evidence>
<name>A0A814Y5S4_9BILA</name>
<dbReference type="Proteomes" id="UP000676336">
    <property type="component" value="Unassembled WGS sequence"/>
</dbReference>
<reference evidence="2" key="1">
    <citation type="submission" date="2021-02" db="EMBL/GenBank/DDBJ databases">
        <authorList>
            <person name="Nowell W R."/>
        </authorList>
    </citation>
    <scope>NUCLEOTIDE SEQUENCE</scope>
</reference>
<organism evidence="2 6">
    <name type="scientific">Rotaria magnacalcarata</name>
    <dbReference type="NCBI Taxonomy" id="392030"/>
    <lineage>
        <taxon>Eukaryota</taxon>
        <taxon>Metazoa</taxon>
        <taxon>Spiralia</taxon>
        <taxon>Gnathifera</taxon>
        <taxon>Rotifera</taxon>
        <taxon>Eurotatoria</taxon>
        <taxon>Bdelloidea</taxon>
        <taxon>Philodinida</taxon>
        <taxon>Philodinidae</taxon>
        <taxon>Rotaria</taxon>
    </lineage>
</organism>
<evidence type="ECO:0000313" key="4">
    <source>
        <dbReference type="EMBL" id="CAF3919298.1"/>
    </source>
</evidence>
<dbReference type="Proteomes" id="UP000663824">
    <property type="component" value="Unassembled WGS sequence"/>
</dbReference>
<dbReference type="EMBL" id="CAJOBJ010327962">
    <property type="protein sequence ID" value="CAF5178230.1"/>
    <property type="molecule type" value="Genomic_DNA"/>
</dbReference>
<feature type="chain" id="PRO_5035685911" evidence="1">
    <location>
        <begin position="21"/>
        <end position="278"/>
    </location>
</feature>
<dbReference type="Proteomes" id="UP000681720">
    <property type="component" value="Unassembled WGS sequence"/>
</dbReference>
<evidence type="ECO:0000313" key="6">
    <source>
        <dbReference type="Proteomes" id="UP000663834"/>
    </source>
</evidence>
<keyword evidence="1" id="KW-0732">Signal</keyword>
<dbReference type="AlphaFoldDB" id="A0A814Y5S4"/>
<protein>
    <submittedName>
        <fullName evidence="2">Uncharacterized protein</fullName>
    </submittedName>
</protein>
<dbReference type="EMBL" id="CAJNOW010000070">
    <property type="protein sequence ID" value="CAF1225732.1"/>
    <property type="molecule type" value="Genomic_DNA"/>
</dbReference>
<comment type="caution">
    <text evidence="2">The sequence shown here is derived from an EMBL/GenBank/DDBJ whole genome shotgun (WGS) entry which is preliminary data.</text>
</comment>
<sequence length="278" mass="32265">MFLPTLTLLILLYFPSNVLTATTKATTTTTASSEKLFCSTCSYEYTFEELRNQSTWLSPWSRCENQTSSTSKFGATACHTLLRIDYARQYVTIYYNASYRSVKKLPDDDRRVVLETIMSTNGSRAQFKAFYECSFEDNCHLPLDQFLQLRGALTFANYNHTNLIRRLNQFYSKPKAEVYTYFHADTLTNTLNSYCGEMSQFDKESLKTVKPKCLKKKDKLKSTFTEFDKHIKATVYACNGPENKYCNNEKKLKEFLHGVTLTDYVQNFFGWQNAIKQN</sequence>
<accession>A0A814Y5S4</accession>
<dbReference type="EMBL" id="CAJOBI010002224">
    <property type="protein sequence ID" value="CAF3919298.1"/>
    <property type="molecule type" value="Genomic_DNA"/>
</dbReference>
<dbReference type="EMBL" id="CAJNRE010000078">
    <property type="protein sequence ID" value="CAF1915956.1"/>
    <property type="molecule type" value="Genomic_DNA"/>
</dbReference>
<dbReference type="Proteomes" id="UP000663834">
    <property type="component" value="Unassembled WGS sequence"/>
</dbReference>
<gene>
    <name evidence="5" type="ORF">GIL414_LOCUS68414</name>
    <name evidence="2" type="ORF">KQP761_LOCUS1040</name>
    <name evidence="3" type="ORF">MBJ925_LOCUS1241</name>
    <name evidence="4" type="ORF">SMN809_LOCUS7579</name>
</gene>
<evidence type="ECO:0000256" key="1">
    <source>
        <dbReference type="SAM" id="SignalP"/>
    </source>
</evidence>
<proteinExistence type="predicted"/>
<evidence type="ECO:0000313" key="3">
    <source>
        <dbReference type="EMBL" id="CAF1915956.1"/>
    </source>
</evidence>
<evidence type="ECO:0000313" key="2">
    <source>
        <dbReference type="EMBL" id="CAF1225732.1"/>
    </source>
</evidence>
<dbReference type="OrthoDB" id="10026446at2759"/>